<name>A0ABM8B222_9BACT</name>
<sequence>MIRRAVLVLLVVLWTPLVAFGNDLSEFFPTKVGTLDRVQLVVGQQAQAEVDQLHGKTLSAEASAIARYARPEDAGKVRPAEVWLSRVSSENEARRQIGVMVHKMYDNPKSPFKNPKKLEKNGASVYRFTGMGQVHLLWYVGDLAYWISAQPSDEQVLLDVFCR</sequence>
<keyword evidence="2" id="KW-1185">Reference proteome</keyword>
<reference evidence="1 2" key="1">
    <citation type="submission" date="2022-08" db="EMBL/GenBank/DDBJ databases">
        <title>Genome Sequence of the sulphate-reducing bacterium, Pseudodesulfovibrio sp. SYK.</title>
        <authorList>
            <person name="Kondo R."/>
            <person name="Kataoka T."/>
        </authorList>
    </citation>
    <scope>NUCLEOTIDE SEQUENCE [LARGE SCALE GENOMIC DNA]</scope>
    <source>
        <strain evidence="1 2">SYK</strain>
    </source>
</reference>
<accession>A0ABM8B222</accession>
<evidence type="ECO:0000313" key="1">
    <source>
        <dbReference type="EMBL" id="BDQ37858.1"/>
    </source>
</evidence>
<dbReference type="Proteomes" id="UP001317742">
    <property type="component" value="Chromosome"/>
</dbReference>
<organism evidence="1 2">
    <name type="scientific">Pseudodesulfovibrio nedwellii</name>
    <dbReference type="NCBI Taxonomy" id="2973072"/>
    <lineage>
        <taxon>Bacteria</taxon>
        <taxon>Pseudomonadati</taxon>
        <taxon>Thermodesulfobacteriota</taxon>
        <taxon>Desulfovibrionia</taxon>
        <taxon>Desulfovibrionales</taxon>
        <taxon>Desulfovibrionaceae</taxon>
    </lineage>
</organism>
<evidence type="ECO:0000313" key="2">
    <source>
        <dbReference type="Proteomes" id="UP001317742"/>
    </source>
</evidence>
<proteinExistence type="predicted"/>
<dbReference type="EMBL" id="AP026709">
    <property type="protein sequence ID" value="BDQ37858.1"/>
    <property type="molecule type" value="Genomic_DNA"/>
</dbReference>
<gene>
    <name evidence="1" type="ORF">SYK_22180</name>
</gene>
<dbReference type="RefSeq" id="WP_281760374.1">
    <property type="nucleotide sequence ID" value="NZ_AP026709.1"/>
</dbReference>
<protein>
    <submittedName>
        <fullName evidence="1">Uncharacterized protein</fullName>
    </submittedName>
</protein>